<dbReference type="GO" id="GO:0005829">
    <property type="term" value="C:cytosol"/>
    <property type="evidence" value="ECO:0007669"/>
    <property type="project" value="TreeGrafter"/>
</dbReference>
<comment type="subcellular location">
    <subcellularLocation>
        <location evidence="12">Cytoplasm</location>
    </subcellularLocation>
</comment>
<feature type="binding site" evidence="12">
    <location>
        <position position="370"/>
    </location>
    <ligand>
        <name>FAD</name>
        <dbReference type="ChEBI" id="CHEBI:57692"/>
    </ligand>
</feature>
<protein>
    <recommendedName>
        <fullName evidence="4 12">tRNA uridine 5-carboxymethylaminomethyl modification enzyme MnmG</fullName>
    </recommendedName>
    <alternativeName>
        <fullName evidence="11 12">Glucose-inhibited division protein A</fullName>
    </alternativeName>
</protein>
<evidence type="ECO:0000256" key="9">
    <source>
        <dbReference type="ARBA" id="ARBA00023027"/>
    </source>
</evidence>
<dbReference type="NCBIfam" id="TIGR00136">
    <property type="entry name" value="mnmG_gidA"/>
    <property type="match status" value="1"/>
</dbReference>
<dbReference type="FunFam" id="3.50.50.60:FF:000002">
    <property type="entry name" value="tRNA uridine 5-carboxymethylaminomethyl modification enzyme MnmG"/>
    <property type="match status" value="1"/>
</dbReference>
<gene>
    <name evidence="12" type="primary">mnmG</name>
    <name evidence="12" type="synonym">gidA</name>
    <name evidence="14" type="ORF">EV691_16713</name>
</gene>
<dbReference type="Gene3D" id="3.50.50.60">
    <property type="entry name" value="FAD/NAD(P)-binding domain"/>
    <property type="match status" value="2"/>
</dbReference>
<evidence type="ECO:0000256" key="1">
    <source>
        <dbReference type="ARBA" id="ARBA00001974"/>
    </source>
</evidence>
<dbReference type="InterPro" id="IPR040131">
    <property type="entry name" value="MnmG_N"/>
</dbReference>
<evidence type="ECO:0000259" key="13">
    <source>
        <dbReference type="SMART" id="SM01228"/>
    </source>
</evidence>
<evidence type="ECO:0000256" key="12">
    <source>
        <dbReference type="HAMAP-Rule" id="MF_00129"/>
    </source>
</evidence>
<evidence type="ECO:0000256" key="2">
    <source>
        <dbReference type="ARBA" id="ARBA00003717"/>
    </source>
</evidence>
<dbReference type="EMBL" id="SMMU01000067">
    <property type="protein sequence ID" value="TCL15345.1"/>
    <property type="molecule type" value="Genomic_DNA"/>
</dbReference>
<sequence length="630" mass="68923">MDFPSRFDVIVIGGGHAGTEAALAAARMGVKTLLLSHNVETLGHMSCNPAIGGIGKSHLVKEIDALGGAMARATDVAGVQFRVLNSRKGPAVRATRAQADRALYKAEIRRILENQPNLWIFQQAVDDLIVEGEQVRGVVTQMGLKFHADNVVLTVGTFLGGLIHIGLENYSGGRAGDPPSIALARRLRELPLRVGRLKTGTPPRIDGRSIDFSVMTEQPGDTPVPVMSFLGAREQHPRQVSCWITHTNARTHEIIAGNLDRSPMYSGVIEGIGPRYCPSIEDKIHRFADKDSHQVFLEPEGLSTHEVYPNGISTSLPFDVQLEIVRSIHGLENAHIVRPGYAIEYDFFDPRDLKYSLETKVIGGLFFAGQINGTTGYEEAGAQGLLAGANAALRAQGREGWCPRRDEAYLGVLVDDLITLGTQEPYRMFTSRAEYRLILREDNADLRLTEQGRALGLVDDARWAAFCSKREGIEREEQRLKTTWVRPGTPEGEAVAARFGSPLAREYNLLSLLARPEIDYAGLVGLTGGGAEDEQVAEQVEIKTKYAGYIDRQQDEIARLRASESTRLPDDLDYAAISGLSKEIQHKLGQARPQTLGQASRIPGVTPAAISLLLIHLKKRDAGRNLEQSA</sequence>
<dbReference type="GO" id="GO:0002098">
    <property type="term" value="P:tRNA wobble uridine modification"/>
    <property type="evidence" value="ECO:0007669"/>
    <property type="project" value="InterPro"/>
</dbReference>
<dbReference type="Gene3D" id="1.10.10.1800">
    <property type="entry name" value="tRNA uridine 5-carboxymethylaminomethyl modification enzyme MnmG/GidA"/>
    <property type="match status" value="1"/>
</dbReference>
<dbReference type="FunFam" id="1.10.10.1800:FF:000001">
    <property type="entry name" value="tRNA uridine 5-carboxymethylaminomethyl modification enzyme MnmG"/>
    <property type="match status" value="1"/>
</dbReference>
<dbReference type="PANTHER" id="PTHR11806">
    <property type="entry name" value="GLUCOSE INHIBITED DIVISION PROTEIN A"/>
    <property type="match status" value="1"/>
</dbReference>
<dbReference type="InterPro" id="IPR020595">
    <property type="entry name" value="MnmG-rel_CS"/>
</dbReference>
<feature type="binding site" evidence="12">
    <location>
        <begin position="13"/>
        <end position="18"/>
    </location>
    <ligand>
        <name>FAD</name>
        <dbReference type="ChEBI" id="CHEBI:57692"/>
    </ligand>
</feature>
<dbReference type="InterPro" id="IPR049312">
    <property type="entry name" value="GIDA_C_N"/>
</dbReference>
<dbReference type="SMART" id="SM01228">
    <property type="entry name" value="GIDA_assoc_3"/>
    <property type="match status" value="1"/>
</dbReference>
<evidence type="ECO:0000256" key="7">
    <source>
        <dbReference type="ARBA" id="ARBA00022694"/>
    </source>
</evidence>
<name>A0A4R1NS15_9GAMM</name>
<dbReference type="Pfam" id="PF21680">
    <property type="entry name" value="GIDA_C_1st"/>
    <property type="match status" value="1"/>
</dbReference>
<accession>A0A4R1NS15</accession>
<comment type="function">
    <text evidence="2 12">NAD-binding protein involved in the addition of a carboxymethylaminomethyl (cmnm) group at the wobble position (U34) of certain tRNAs, forming tRNA-cmnm(5)s(2)U34.</text>
</comment>
<keyword evidence="5 12" id="KW-0963">Cytoplasm</keyword>
<evidence type="ECO:0000256" key="3">
    <source>
        <dbReference type="ARBA" id="ARBA00007653"/>
    </source>
</evidence>
<evidence type="ECO:0000256" key="8">
    <source>
        <dbReference type="ARBA" id="ARBA00022827"/>
    </source>
</evidence>
<feature type="binding site" evidence="12">
    <location>
        <begin position="273"/>
        <end position="287"/>
    </location>
    <ligand>
        <name>NAD(+)</name>
        <dbReference type="ChEBI" id="CHEBI:57540"/>
    </ligand>
</feature>
<comment type="cofactor">
    <cofactor evidence="1 12">
        <name>FAD</name>
        <dbReference type="ChEBI" id="CHEBI:57692"/>
    </cofactor>
</comment>
<evidence type="ECO:0000313" key="15">
    <source>
        <dbReference type="Proteomes" id="UP000295169"/>
    </source>
</evidence>
<dbReference type="GO" id="GO:0030488">
    <property type="term" value="P:tRNA methylation"/>
    <property type="evidence" value="ECO:0007669"/>
    <property type="project" value="TreeGrafter"/>
</dbReference>
<evidence type="ECO:0000256" key="5">
    <source>
        <dbReference type="ARBA" id="ARBA00022490"/>
    </source>
</evidence>
<comment type="caution">
    <text evidence="14">The sequence shown here is derived from an EMBL/GenBank/DDBJ whole genome shotgun (WGS) entry which is preliminary data.</text>
</comment>
<dbReference type="InterPro" id="IPR044920">
    <property type="entry name" value="MnmG_C_subdom_sf"/>
</dbReference>
<evidence type="ECO:0000256" key="4">
    <source>
        <dbReference type="ARBA" id="ARBA00020461"/>
    </source>
</evidence>
<keyword evidence="8 12" id="KW-0274">FAD</keyword>
<evidence type="ECO:0000256" key="6">
    <source>
        <dbReference type="ARBA" id="ARBA00022630"/>
    </source>
</evidence>
<dbReference type="InterPro" id="IPR004416">
    <property type="entry name" value="MnmG"/>
</dbReference>
<dbReference type="Gene3D" id="1.10.150.570">
    <property type="entry name" value="GidA associated domain, C-terminal subdomain"/>
    <property type="match status" value="1"/>
</dbReference>
<feature type="binding site" evidence="12">
    <location>
        <position position="125"/>
    </location>
    <ligand>
        <name>FAD</name>
        <dbReference type="ChEBI" id="CHEBI:57692"/>
    </ligand>
</feature>
<keyword evidence="6 12" id="KW-0285">Flavoprotein</keyword>
<dbReference type="HAMAP" id="MF_00129">
    <property type="entry name" value="MnmG_GidA"/>
    <property type="match status" value="1"/>
</dbReference>
<comment type="subunit">
    <text evidence="10 12">Homodimer. Heterotetramer of two MnmE and two MnmG subunits.</text>
</comment>
<evidence type="ECO:0000256" key="10">
    <source>
        <dbReference type="ARBA" id="ARBA00025948"/>
    </source>
</evidence>
<dbReference type="InterPro" id="IPR036188">
    <property type="entry name" value="FAD/NAD-bd_sf"/>
</dbReference>
<dbReference type="InterPro" id="IPR047001">
    <property type="entry name" value="MnmG_C_subdom"/>
</dbReference>
<keyword evidence="9 12" id="KW-0520">NAD</keyword>
<dbReference type="RefSeq" id="WP_131301612.1">
    <property type="nucleotide sequence ID" value="NZ_JBHLST010000087.1"/>
</dbReference>
<organism evidence="14 15">
    <name type="scientific">Azotobacter chroococcum</name>
    <dbReference type="NCBI Taxonomy" id="353"/>
    <lineage>
        <taxon>Bacteria</taxon>
        <taxon>Pseudomonadati</taxon>
        <taxon>Pseudomonadota</taxon>
        <taxon>Gammaproteobacteria</taxon>
        <taxon>Pseudomonadales</taxon>
        <taxon>Pseudomonadaceae</taxon>
        <taxon>Azotobacter</taxon>
    </lineage>
</organism>
<feature type="domain" description="tRNA uridine 5-carboxymethylaminomethyl modification enzyme C-terminal subdomain" evidence="13">
    <location>
        <begin position="544"/>
        <end position="615"/>
    </location>
</feature>
<dbReference type="PROSITE" id="PS01281">
    <property type="entry name" value="GIDA_2"/>
    <property type="match status" value="1"/>
</dbReference>
<dbReference type="PANTHER" id="PTHR11806:SF0">
    <property type="entry name" value="PROTEIN MTO1 HOMOLOG, MITOCHONDRIAL"/>
    <property type="match status" value="1"/>
</dbReference>
<comment type="similarity">
    <text evidence="3 12">Belongs to the MnmG family.</text>
</comment>
<dbReference type="AlphaFoldDB" id="A0A4R1NS15"/>
<reference evidence="14 15" key="1">
    <citation type="submission" date="2019-03" db="EMBL/GenBank/DDBJ databases">
        <title>Genomic Encyclopedia of Type Strains, Phase IV (KMG-IV): sequencing the most valuable type-strain genomes for metagenomic binning, comparative biology and taxonomic classification.</title>
        <authorList>
            <person name="Goeker M."/>
        </authorList>
    </citation>
    <scope>NUCLEOTIDE SEQUENCE [LARGE SCALE GENOMIC DNA]</scope>
    <source>
        <strain evidence="14 15">DSM 2286</strain>
    </source>
</reference>
<keyword evidence="7 12" id="KW-0819">tRNA processing</keyword>
<dbReference type="SUPFAM" id="SSF51905">
    <property type="entry name" value="FAD/NAD(P)-binding domain"/>
    <property type="match status" value="1"/>
</dbReference>
<dbReference type="FunFam" id="3.50.50.60:FF:000010">
    <property type="entry name" value="tRNA uridine 5-carboxymethylaminomethyl modification enzyme MnmG"/>
    <property type="match status" value="1"/>
</dbReference>
<dbReference type="Pfam" id="PF13932">
    <property type="entry name" value="SAM_GIDA_C"/>
    <property type="match status" value="1"/>
</dbReference>
<evidence type="ECO:0000313" key="14">
    <source>
        <dbReference type="EMBL" id="TCL15345.1"/>
    </source>
</evidence>
<dbReference type="PROSITE" id="PS01280">
    <property type="entry name" value="GIDA_1"/>
    <property type="match status" value="1"/>
</dbReference>
<proteinExistence type="inferred from homology"/>
<dbReference type="GO" id="GO:0050660">
    <property type="term" value="F:flavin adenine dinucleotide binding"/>
    <property type="evidence" value="ECO:0007669"/>
    <property type="project" value="UniProtKB-UniRule"/>
</dbReference>
<dbReference type="FunFam" id="1.10.150.570:FF:000001">
    <property type="entry name" value="tRNA uridine 5-carboxymethylaminomethyl modification enzyme MnmG"/>
    <property type="match status" value="1"/>
</dbReference>
<dbReference type="InterPro" id="IPR026904">
    <property type="entry name" value="MnmG_C"/>
</dbReference>
<feature type="binding site" evidence="12">
    <location>
        <position position="180"/>
    </location>
    <ligand>
        <name>FAD</name>
        <dbReference type="ChEBI" id="CHEBI:57692"/>
    </ligand>
</feature>
<evidence type="ECO:0000256" key="11">
    <source>
        <dbReference type="ARBA" id="ARBA00031800"/>
    </source>
</evidence>
<dbReference type="InterPro" id="IPR002218">
    <property type="entry name" value="MnmG-rel"/>
</dbReference>
<dbReference type="Pfam" id="PF01134">
    <property type="entry name" value="GIDA"/>
    <property type="match status" value="1"/>
</dbReference>
<dbReference type="Proteomes" id="UP000295169">
    <property type="component" value="Unassembled WGS sequence"/>
</dbReference>